<dbReference type="AlphaFoldDB" id="A0A8J7E0H7"/>
<evidence type="ECO:0000256" key="1">
    <source>
        <dbReference type="SAM" id="MobiDB-lite"/>
    </source>
</evidence>
<evidence type="ECO:0000313" key="4">
    <source>
        <dbReference type="Proteomes" id="UP000654482"/>
    </source>
</evidence>
<sequence>MNALLPRFLKSMYRKEPISSFIVIVGLVDAAIGGVGGRWTLLGFGASAIALGILVRWLQSQKIQTAPIEERARRYLPPSSSPSPLPPLTSKKKRRSSY</sequence>
<keyword evidence="2" id="KW-0472">Membrane</keyword>
<organism evidence="3 4">
    <name type="scientific">Lusitaniella coriacea LEGE 07157</name>
    <dbReference type="NCBI Taxonomy" id="945747"/>
    <lineage>
        <taxon>Bacteria</taxon>
        <taxon>Bacillati</taxon>
        <taxon>Cyanobacteriota</taxon>
        <taxon>Cyanophyceae</taxon>
        <taxon>Spirulinales</taxon>
        <taxon>Lusitaniellaceae</taxon>
        <taxon>Lusitaniella</taxon>
    </lineage>
</organism>
<evidence type="ECO:0000256" key="2">
    <source>
        <dbReference type="SAM" id="Phobius"/>
    </source>
</evidence>
<feature type="region of interest" description="Disordered" evidence="1">
    <location>
        <begin position="73"/>
        <end position="98"/>
    </location>
</feature>
<keyword evidence="2" id="KW-1133">Transmembrane helix</keyword>
<dbReference type="RefSeq" id="WP_194030112.1">
    <property type="nucleotide sequence ID" value="NZ_JADEWZ010000019.1"/>
</dbReference>
<dbReference type="Proteomes" id="UP000654482">
    <property type="component" value="Unassembled WGS sequence"/>
</dbReference>
<proteinExistence type="predicted"/>
<keyword evidence="2" id="KW-0812">Transmembrane</keyword>
<reference evidence="3" key="1">
    <citation type="submission" date="2020-10" db="EMBL/GenBank/DDBJ databases">
        <authorList>
            <person name="Castelo-Branco R."/>
            <person name="Eusebio N."/>
            <person name="Adriana R."/>
            <person name="Vieira A."/>
            <person name="Brugerolle De Fraissinette N."/>
            <person name="Rezende De Castro R."/>
            <person name="Schneider M.P."/>
            <person name="Vasconcelos V."/>
            <person name="Leao P.N."/>
        </authorList>
    </citation>
    <scope>NUCLEOTIDE SEQUENCE</scope>
    <source>
        <strain evidence="3">LEGE 07157</strain>
    </source>
</reference>
<feature type="transmembrane region" description="Helical" evidence="2">
    <location>
        <begin position="40"/>
        <end position="58"/>
    </location>
</feature>
<gene>
    <name evidence="3" type="ORF">IQ249_14100</name>
</gene>
<name>A0A8J7E0H7_9CYAN</name>
<protein>
    <submittedName>
        <fullName evidence="3">Uncharacterized protein</fullName>
    </submittedName>
</protein>
<dbReference type="EMBL" id="JADEWZ010000019">
    <property type="protein sequence ID" value="MBE9117029.1"/>
    <property type="molecule type" value="Genomic_DNA"/>
</dbReference>
<evidence type="ECO:0000313" key="3">
    <source>
        <dbReference type="EMBL" id="MBE9117029.1"/>
    </source>
</evidence>
<comment type="caution">
    <text evidence="3">The sequence shown here is derived from an EMBL/GenBank/DDBJ whole genome shotgun (WGS) entry which is preliminary data.</text>
</comment>
<keyword evidence="4" id="KW-1185">Reference proteome</keyword>
<accession>A0A8J7E0H7</accession>